<dbReference type="Pfam" id="PF07747">
    <property type="entry name" value="MTH865"/>
    <property type="match status" value="1"/>
</dbReference>
<dbReference type="STRING" id="304371.MCP_2024"/>
<reference evidence="2 3" key="2">
    <citation type="journal article" date="2008" name="Int. J. Syst. Evol. Microbiol.">
        <title>Methanocella paludicola gen. nov., sp. nov., a methane-producing archaeon, the first isolate of the lineage 'Rice Cluster I', and proposal of the new archaeal order Methanocellales ord. nov.</title>
        <authorList>
            <person name="Sakai S."/>
            <person name="Imachi H."/>
            <person name="Hanada S."/>
            <person name="Ohashi A."/>
            <person name="Harada H."/>
            <person name="Kamagata Y."/>
        </authorList>
    </citation>
    <scope>NUCLEOTIDE SEQUENCE [LARGE SCALE GENOMIC DNA]</scope>
    <source>
        <strain evidence="3">DSM 17711 / JCM 13418 / NBRC 101707 / SANAE</strain>
    </source>
</reference>
<keyword evidence="3" id="KW-1185">Reference proteome</keyword>
<accession>D1Z074</accession>
<organism evidence="2 3">
    <name type="scientific">Methanocella paludicola (strain DSM 17711 / JCM 13418 / NBRC 101707 / SANAE)</name>
    <dbReference type="NCBI Taxonomy" id="304371"/>
    <lineage>
        <taxon>Archaea</taxon>
        <taxon>Methanobacteriati</taxon>
        <taxon>Methanobacteriota</taxon>
        <taxon>Stenosarchaea group</taxon>
        <taxon>Methanomicrobia</taxon>
        <taxon>Methanocellales</taxon>
        <taxon>Methanocellaceae</taxon>
        <taxon>Methanocella</taxon>
    </lineage>
</organism>
<evidence type="ECO:0000313" key="3">
    <source>
        <dbReference type="Proteomes" id="UP000001882"/>
    </source>
</evidence>
<dbReference type="InParanoid" id="D1Z074"/>
<feature type="region of interest" description="Disordered" evidence="1">
    <location>
        <begin position="1"/>
        <end position="20"/>
    </location>
</feature>
<dbReference type="Gene3D" id="1.10.238.80">
    <property type="entry name" value="MTH865-like"/>
    <property type="match status" value="1"/>
</dbReference>
<dbReference type="SUPFAM" id="SSF69025">
    <property type="entry name" value="Hypothetical protein MTH865"/>
    <property type="match status" value="1"/>
</dbReference>
<sequence length="117" mass="12807">MSEKEPVYSTYGDSPRYSQATEERILERVKSEAQEALSSMDIQFPVNNKHELLSAIAVDRPTHCHYYGRTLTLKELAGSLRDDDFPLRDAAQAAIAIAGACPMPSGSPEGAPDTRPV</sequence>
<dbReference type="GeneID" id="8681882"/>
<dbReference type="InterPro" id="IPR024093">
    <property type="entry name" value="Uncharacterised_MTH865"/>
</dbReference>
<reference evidence="3" key="3">
    <citation type="journal article" date="2011" name="PLoS ONE">
        <title>Genome sequence of a mesophilic hydrogenotrophic methanogen Methanocella paludicola, the first cultivated representative of the order Methanocellales.</title>
        <authorList>
            <person name="Sakai S."/>
            <person name="Takaki Y."/>
            <person name="Shimamura S."/>
            <person name="Sekine M."/>
            <person name="Tajima T."/>
            <person name="Kosugi H."/>
            <person name="Ichikawa N."/>
            <person name="Tasumi E."/>
            <person name="Hiraki A.T."/>
            <person name="Shimizu A."/>
            <person name="Kato Y."/>
            <person name="Nishiko R."/>
            <person name="Mori K."/>
            <person name="Fujita N."/>
            <person name="Imachi H."/>
            <person name="Takai K."/>
        </authorList>
    </citation>
    <scope>NUCLEOTIDE SEQUENCE [LARGE SCALE GENOMIC DNA]</scope>
    <source>
        <strain evidence="3">DSM 17711 / JCM 13418 / NBRC 101707 / SANAE</strain>
    </source>
</reference>
<dbReference type="RefSeq" id="WP_012900770.1">
    <property type="nucleotide sequence ID" value="NC_013665.1"/>
</dbReference>
<evidence type="ECO:0000256" key="1">
    <source>
        <dbReference type="SAM" id="MobiDB-lite"/>
    </source>
</evidence>
<evidence type="ECO:0000313" key="2">
    <source>
        <dbReference type="EMBL" id="BAI62096.1"/>
    </source>
</evidence>
<reference evidence="2 3" key="1">
    <citation type="journal article" date="2007" name="Appl. Environ. Microbiol.">
        <title>Isolation of key methanogens for global methane emission from rice paddy fields: a novel isolate affiliated with the clone cluster rice cluster I.</title>
        <authorList>
            <person name="Sakai S."/>
            <person name="Imachi H."/>
            <person name="Sekiguchi Y."/>
            <person name="Ohashi A."/>
            <person name="Harada H."/>
            <person name="Kamagata Y."/>
        </authorList>
    </citation>
    <scope>NUCLEOTIDE SEQUENCE [LARGE SCALE GENOMIC DNA]</scope>
    <source>
        <strain evidence="3">DSM 17711 / JCM 13418 / NBRC 101707 / SANAE</strain>
    </source>
</reference>
<dbReference type="KEGG" id="mpd:MCP_2024"/>
<dbReference type="eggNOG" id="arCOG02797">
    <property type="taxonomic scope" value="Archaea"/>
</dbReference>
<gene>
    <name evidence="2" type="ordered locus">MCP_2024</name>
</gene>
<name>D1Z074_METPS</name>
<dbReference type="EMBL" id="AP011532">
    <property type="protein sequence ID" value="BAI62096.1"/>
    <property type="molecule type" value="Genomic_DNA"/>
</dbReference>
<proteinExistence type="predicted"/>
<dbReference type="Proteomes" id="UP000001882">
    <property type="component" value="Chromosome"/>
</dbReference>
<dbReference type="InterPro" id="IPR036825">
    <property type="entry name" value="MTH865-like_sf"/>
</dbReference>
<protein>
    <submittedName>
        <fullName evidence="2">Uncharacterized protein</fullName>
    </submittedName>
</protein>
<dbReference type="AlphaFoldDB" id="D1Z074"/>